<feature type="compositionally biased region" description="Basic and acidic residues" evidence="8">
    <location>
        <begin position="1"/>
        <end position="21"/>
    </location>
</feature>
<evidence type="ECO:0000259" key="10">
    <source>
        <dbReference type="SMART" id="SM01031"/>
    </source>
</evidence>
<keyword evidence="3" id="KW-0597">Phosphoprotein</keyword>
<dbReference type="PANTHER" id="PTHR12135">
    <property type="entry name" value="DNA REPAIR PROTEIN XP-C / RAD4"/>
    <property type="match status" value="1"/>
</dbReference>
<feature type="compositionally biased region" description="Basic and acidic residues" evidence="8">
    <location>
        <begin position="287"/>
        <end position="296"/>
    </location>
</feature>
<dbReference type="GO" id="GO:0071942">
    <property type="term" value="C:XPC complex"/>
    <property type="evidence" value="ECO:0007669"/>
    <property type="project" value="TreeGrafter"/>
</dbReference>
<dbReference type="Gene3D" id="3.90.260.10">
    <property type="entry name" value="Transglutaminase-like"/>
    <property type="match status" value="1"/>
</dbReference>
<feature type="compositionally biased region" description="Basic and acidic residues" evidence="8">
    <location>
        <begin position="1123"/>
        <end position="1132"/>
    </location>
</feature>
<keyword evidence="6" id="KW-0234">DNA repair</keyword>
<dbReference type="GO" id="GO:0006298">
    <property type="term" value="P:mismatch repair"/>
    <property type="evidence" value="ECO:0007669"/>
    <property type="project" value="TreeGrafter"/>
</dbReference>
<dbReference type="Gene3D" id="3.30.70.2460">
    <property type="entry name" value="Rad4, beta-hairpin domain BHD3"/>
    <property type="match status" value="1"/>
</dbReference>
<evidence type="ECO:0000256" key="8">
    <source>
        <dbReference type="SAM" id="MobiDB-lite"/>
    </source>
</evidence>
<feature type="compositionally biased region" description="Basic and acidic residues" evidence="8">
    <location>
        <begin position="305"/>
        <end position="316"/>
    </location>
</feature>
<dbReference type="NCBIfam" id="TIGR00605">
    <property type="entry name" value="rad4"/>
    <property type="match status" value="1"/>
</dbReference>
<evidence type="ECO:0000259" key="9">
    <source>
        <dbReference type="SMART" id="SM01030"/>
    </source>
</evidence>
<dbReference type="InterPro" id="IPR036985">
    <property type="entry name" value="Transglutaminase-like_sf"/>
</dbReference>
<feature type="compositionally biased region" description="Polar residues" evidence="8">
    <location>
        <begin position="1136"/>
        <end position="1147"/>
    </location>
</feature>
<feature type="region of interest" description="Disordered" evidence="8">
    <location>
        <begin position="1"/>
        <end position="355"/>
    </location>
</feature>
<dbReference type="FunFam" id="2.20.20.110:FF:000001">
    <property type="entry name" value="DNA repair protein complementing XP-C cells"/>
    <property type="match status" value="1"/>
</dbReference>
<dbReference type="SUPFAM" id="SSF54001">
    <property type="entry name" value="Cysteine proteinases"/>
    <property type="match status" value="1"/>
</dbReference>
<feature type="compositionally biased region" description="Acidic residues" evidence="8">
    <location>
        <begin position="346"/>
        <end position="355"/>
    </location>
</feature>
<evidence type="ECO:0000256" key="3">
    <source>
        <dbReference type="ARBA" id="ARBA00022553"/>
    </source>
</evidence>
<dbReference type="SMART" id="SM01031">
    <property type="entry name" value="BHD_2"/>
    <property type="match status" value="1"/>
</dbReference>
<feature type="compositionally biased region" description="Polar residues" evidence="8">
    <location>
        <begin position="1043"/>
        <end position="1058"/>
    </location>
</feature>
<feature type="compositionally biased region" description="Basic residues" evidence="8">
    <location>
        <begin position="1078"/>
        <end position="1095"/>
    </location>
</feature>
<feature type="compositionally biased region" description="Low complexity" evidence="8">
    <location>
        <begin position="1204"/>
        <end position="1221"/>
    </location>
</feature>
<dbReference type="PANTHER" id="PTHR12135:SF0">
    <property type="entry name" value="DNA REPAIR PROTEIN COMPLEMENTING XP-C CELLS"/>
    <property type="match status" value="1"/>
</dbReference>
<feature type="domain" description="Rad4 beta-hairpin" evidence="9">
    <location>
        <begin position="778"/>
        <end position="830"/>
    </location>
</feature>
<feature type="compositionally biased region" description="Basic and acidic residues" evidence="8">
    <location>
        <begin position="228"/>
        <end position="253"/>
    </location>
</feature>
<dbReference type="InterPro" id="IPR004583">
    <property type="entry name" value="DNA_repair_Rad4"/>
</dbReference>
<feature type="compositionally biased region" description="Basic and acidic residues" evidence="8">
    <location>
        <begin position="118"/>
        <end position="131"/>
    </location>
</feature>
<dbReference type="GO" id="GO:0000111">
    <property type="term" value="C:nucleotide-excision repair factor 2 complex"/>
    <property type="evidence" value="ECO:0007669"/>
    <property type="project" value="TreeGrafter"/>
</dbReference>
<dbReference type="GO" id="GO:0005737">
    <property type="term" value="C:cytoplasm"/>
    <property type="evidence" value="ECO:0007669"/>
    <property type="project" value="TreeGrafter"/>
</dbReference>
<dbReference type="SMART" id="SM01030">
    <property type="entry name" value="BHD_1"/>
    <property type="match status" value="1"/>
</dbReference>
<keyword evidence="4" id="KW-0227">DNA damage</keyword>
<gene>
    <name evidence="12" type="ORF">Pcinc_022959</name>
</gene>
<dbReference type="InterPro" id="IPR018026">
    <property type="entry name" value="DNA_repair_Rad4-like"/>
</dbReference>
<feature type="compositionally biased region" description="Basic residues" evidence="8">
    <location>
        <begin position="1225"/>
        <end position="1240"/>
    </location>
</feature>
<reference evidence="12" key="1">
    <citation type="submission" date="2023-10" db="EMBL/GenBank/DDBJ databases">
        <title>Genome assemblies of two species of porcelain crab, Petrolisthes cinctipes and Petrolisthes manimaculis (Anomura: Porcellanidae).</title>
        <authorList>
            <person name="Angst P."/>
        </authorList>
    </citation>
    <scope>NUCLEOTIDE SEQUENCE</scope>
    <source>
        <strain evidence="12">PB745_01</strain>
        <tissue evidence="12">Gill</tissue>
    </source>
</reference>
<dbReference type="SMART" id="SM01032">
    <property type="entry name" value="BHD_3"/>
    <property type="match status" value="1"/>
</dbReference>
<evidence type="ECO:0000256" key="7">
    <source>
        <dbReference type="ARBA" id="ARBA00023242"/>
    </source>
</evidence>
<proteinExistence type="inferred from homology"/>
<comment type="similarity">
    <text evidence="2">Belongs to the XPC family.</text>
</comment>
<dbReference type="InterPro" id="IPR018328">
    <property type="entry name" value="Rad4_beta-hairpin_dom3"/>
</dbReference>
<evidence type="ECO:0000256" key="2">
    <source>
        <dbReference type="ARBA" id="ARBA00009525"/>
    </source>
</evidence>
<protein>
    <submittedName>
        <fullName evidence="12">Uncharacterized protein</fullName>
    </submittedName>
</protein>
<feature type="domain" description="Rad4 beta-hairpin" evidence="10">
    <location>
        <begin position="832"/>
        <end position="888"/>
    </location>
</feature>
<feature type="compositionally biased region" description="Acidic residues" evidence="8">
    <location>
        <begin position="1113"/>
        <end position="1122"/>
    </location>
</feature>
<dbReference type="Pfam" id="PF10403">
    <property type="entry name" value="BHD_1"/>
    <property type="match status" value="1"/>
</dbReference>
<dbReference type="GO" id="GO:0003697">
    <property type="term" value="F:single-stranded DNA binding"/>
    <property type="evidence" value="ECO:0007669"/>
    <property type="project" value="TreeGrafter"/>
</dbReference>
<keyword evidence="7" id="KW-0539">Nucleus</keyword>
<dbReference type="Gene3D" id="2.20.20.110">
    <property type="entry name" value="Rad4, beta-hairpin domain BHD1"/>
    <property type="match status" value="1"/>
</dbReference>
<organism evidence="12 13">
    <name type="scientific">Petrolisthes cinctipes</name>
    <name type="common">Flat porcelain crab</name>
    <dbReference type="NCBI Taxonomy" id="88211"/>
    <lineage>
        <taxon>Eukaryota</taxon>
        <taxon>Metazoa</taxon>
        <taxon>Ecdysozoa</taxon>
        <taxon>Arthropoda</taxon>
        <taxon>Crustacea</taxon>
        <taxon>Multicrustacea</taxon>
        <taxon>Malacostraca</taxon>
        <taxon>Eumalacostraca</taxon>
        <taxon>Eucarida</taxon>
        <taxon>Decapoda</taxon>
        <taxon>Pleocyemata</taxon>
        <taxon>Anomura</taxon>
        <taxon>Galatheoidea</taxon>
        <taxon>Porcellanidae</taxon>
        <taxon>Petrolisthes</taxon>
    </lineage>
</organism>
<evidence type="ECO:0000313" key="13">
    <source>
        <dbReference type="Proteomes" id="UP001286313"/>
    </source>
</evidence>
<comment type="subcellular location">
    <subcellularLocation>
        <location evidence="1">Nucleus</location>
    </subcellularLocation>
</comment>
<feature type="compositionally biased region" description="Basic and acidic residues" evidence="8">
    <location>
        <begin position="658"/>
        <end position="670"/>
    </location>
</feature>
<feature type="region of interest" description="Disordered" evidence="8">
    <location>
        <begin position="556"/>
        <end position="670"/>
    </location>
</feature>
<dbReference type="GO" id="GO:0003684">
    <property type="term" value="F:damaged DNA binding"/>
    <property type="evidence" value="ECO:0007669"/>
    <property type="project" value="InterPro"/>
</dbReference>
<evidence type="ECO:0000256" key="6">
    <source>
        <dbReference type="ARBA" id="ARBA00023204"/>
    </source>
</evidence>
<dbReference type="InterPro" id="IPR018325">
    <property type="entry name" value="Rad4/PNGase_transGLS-fold"/>
</dbReference>
<sequence>MVAESTQDRGRNSRLTREKMSRSKQVGQTARETVDKVASSISAPSVKGKSVDVTGSGKVSDGKCASKEYNKGREERGSGGRAERGSLRSSAAAANKKFHKGNESDKLNTSNMKSNNRKRPEASKTSEEKQKFSSNRDTPNTSNMKSNISKKSEASKASKEKQKSSSDRDKTVNHREKSKRGKLSPGNSNMKATVVGESSLDDTDIDFADIEKKIFEGVNKRDSRGKRCSGEEGKDGSKSNTKREKTTVPKKPDALGNKADGNTPTQGSQKKKQHTDIKKHRSNRSGEAQKKEKMQTVEKSSIARSGKEIKKTRSEVGRSGSGSKSGRKQSRGRRKTKADVAGSESDMSDWEEVEEKEMVGTDEAKELLEEYGATQLKKEEGVKIELDAPQLWGMNKRKKRTQEEMIEDYLRKRVNRSIKEVYENMHKTHLLCLLAHGRYLNQALNSEVLLAAALSIVVDKNAYPPKRLDLNYLQKFVSWFGRKITMTTETLEKDYWSKEVSEVLAGRYESKTARSCREFVLMFVVICRALGMNVRLILAPQPLGWKPGAEVLIKKGKTPGDEEKEETGVLSEVPHTQASTSKAGMKVNKGRKMLSSDSDVDTLPSKHSGKKGQKHSKSKEASDEDWDSDFDPSEVKKKKGPKSLSSQKRKSNEKKRKSTDGEGDRGGGKRRKVEEFLEWAEVYVEEEEKWICVDVVRGKIHCIAEIETRMPSGSAYITAFSSNLTVKDVTRRYIASWLSSENKMRCDSKWWGKSLKAFRGPRTRLDKEEEQELDLNLREQPLPKSITEYKNHPLYALQRHMLKFQAIYPPNQPPIGYIKGEAVYPRESIHNLHSRDTWTKEAKSVRVDEQPYKTVKARPKWDRISCKVIKDLPLELFGEWQVEDYEPPVAQGGKVPRNDYGNVELFKPSMLPRGCVHIPITGLNKVAKKLSIDCAPAMVGFDFHSGWTHPVYDGYVVCEEFKDVLMDAWNEEQAEQARREEEKREKRIYDNWKKLIKGMIVRARVREDYKRESDEEDTEKQSKPKSKKITQADIDAQREDINVDSNQSQEDKQPTNITHPIKNLRIDFTSDVVEMAKKSRAKAMHSKNAVKKVVKKREGGKKQNVKEKKAGELEELSDEVESDQEHKKEKIRAILNWSTSAVTSNPDLSDDSETENEPQSSSRQPQQLSNPFFASIINPTLKRVKKEQGKIKSKSYGEMEESGSDSLSSRSTTPEPETSTLNVPKARRLSSRRSVQKKTKTYLESESDISLDSSDCEDRSYNPRKEKP</sequence>
<feature type="compositionally biased region" description="Basic and acidic residues" evidence="8">
    <location>
        <begin position="60"/>
        <end position="86"/>
    </location>
</feature>
<evidence type="ECO:0000256" key="5">
    <source>
        <dbReference type="ARBA" id="ARBA00023125"/>
    </source>
</evidence>
<dbReference type="EMBL" id="JAWQEG010002451">
    <property type="protein sequence ID" value="KAK3871922.1"/>
    <property type="molecule type" value="Genomic_DNA"/>
</dbReference>
<feature type="compositionally biased region" description="Basic and acidic residues" evidence="8">
    <location>
        <begin position="1256"/>
        <end position="1268"/>
    </location>
</feature>
<feature type="compositionally biased region" description="Basic and acidic residues" evidence="8">
    <location>
        <begin position="209"/>
        <end position="222"/>
    </location>
</feature>
<accession>A0AAE1FFB1</accession>
<dbReference type="Pfam" id="PF03835">
    <property type="entry name" value="Rad4"/>
    <property type="match status" value="1"/>
</dbReference>
<dbReference type="GO" id="GO:0006289">
    <property type="term" value="P:nucleotide-excision repair"/>
    <property type="evidence" value="ECO:0007669"/>
    <property type="project" value="InterPro"/>
</dbReference>
<feature type="region of interest" description="Disordered" evidence="8">
    <location>
        <begin position="1077"/>
        <end position="1268"/>
    </location>
</feature>
<feature type="domain" description="Rad4 beta-hairpin" evidence="11">
    <location>
        <begin position="895"/>
        <end position="969"/>
    </location>
</feature>
<comment type="caution">
    <text evidence="12">The sequence shown here is derived from an EMBL/GenBank/DDBJ whole genome shotgun (WGS) entry which is preliminary data.</text>
</comment>
<feature type="compositionally biased region" description="Basic residues" evidence="8">
    <location>
        <begin position="607"/>
        <end position="617"/>
    </location>
</feature>
<dbReference type="Proteomes" id="UP001286313">
    <property type="component" value="Unassembled WGS sequence"/>
</dbReference>
<feature type="compositionally biased region" description="Basic and acidic residues" evidence="8">
    <location>
        <begin position="1096"/>
        <end position="1112"/>
    </location>
</feature>
<feature type="compositionally biased region" description="Basic residues" evidence="8">
    <location>
        <begin position="325"/>
        <end position="336"/>
    </location>
</feature>
<feature type="compositionally biased region" description="Low complexity" evidence="8">
    <location>
        <begin position="1158"/>
        <end position="1171"/>
    </location>
</feature>
<evidence type="ECO:0000313" key="12">
    <source>
        <dbReference type="EMBL" id="KAK3871922.1"/>
    </source>
</evidence>
<feature type="compositionally biased region" description="Basic residues" evidence="8">
    <location>
        <begin position="269"/>
        <end position="283"/>
    </location>
</feature>
<feature type="compositionally biased region" description="Polar residues" evidence="8">
    <location>
        <begin position="132"/>
        <end position="144"/>
    </location>
</feature>
<dbReference type="Pfam" id="PF10405">
    <property type="entry name" value="BHD_3"/>
    <property type="match status" value="1"/>
</dbReference>
<name>A0AAE1FFB1_PETCI</name>
<keyword evidence="5" id="KW-0238">DNA-binding</keyword>
<evidence type="ECO:0000256" key="1">
    <source>
        <dbReference type="ARBA" id="ARBA00004123"/>
    </source>
</evidence>
<dbReference type="AlphaFoldDB" id="A0AAE1FFB1"/>
<keyword evidence="13" id="KW-1185">Reference proteome</keyword>
<feature type="compositionally biased region" description="Basic and acidic residues" evidence="8">
    <location>
        <begin position="150"/>
        <end position="175"/>
    </location>
</feature>
<feature type="region of interest" description="Disordered" evidence="8">
    <location>
        <begin position="1008"/>
        <end position="1061"/>
    </location>
</feature>
<dbReference type="FunFam" id="3.30.70.2460:FF:000001">
    <property type="entry name" value="DNA repair protein Rad4 family"/>
    <property type="match status" value="1"/>
</dbReference>
<dbReference type="InterPro" id="IPR018326">
    <property type="entry name" value="Rad4_beta-hairpin_dom1"/>
</dbReference>
<dbReference type="InterPro" id="IPR038765">
    <property type="entry name" value="Papain-like_cys_pep_sf"/>
</dbReference>
<feature type="compositionally biased region" description="Acidic residues" evidence="8">
    <location>
        <begin position="622"/>
        <end position="632"/>
    </location>
</feature>
<dbReference type="InterPro" id="IPR018327">
    <property type="entry name" value="BHD_2"/>
</dbReference>
<dbReference type="InterPro" id="IPR042488">
    <property type="entry name" value="Rad4_BHD3_sf"/>
</dbReference>
<feature type="compositionally biased region" description="Acidic residues" evidence="8">
    <location>
        <begin position="199"/>
        <end position="208"/>
    </location>
</feature>
<feature type="compositionally biased region" description="Basic residues" evidence="8">
    <location>
        <begin position="636"/>
        <end position="657"/>
    </location>
</feature>
<evidence type="ECO:0000256" key="4">
    <source>
        <dbReference type="ARBA" id="ARBA00022763"/>
    </source>
</evidence>
<evidence type="ECO:0000259" key="11">
    <source>
        <dbReference type="SMART" id="SM01032"/>
    </source>
</evidence>